<evidence type="ECO:0000313" key="2">
    <source>
        <dbReference type="EMBL" id="KOX76588.1"/>
    </source>
</evidence>
<dbReference type="Proteomes" id="UP000053105">
    <property type="component" value="Unassembled WGS sequence"/>
</dbReference>
<dbReference type="EMBL" id="KQ435745">
    <property type="protein sequence ID" value="KOX76588.1"/>
    <property type="molecule type" value="Genomic_DNA"/>
</dbReference>
<reference evidence="2 3" key="1">
    <citation type="submission" date="2015-07" db="EMBL/GenBank/DDBJ databases">
        <title>The genome of Melipona quadrifasciata.</title>
        <authorList>
            <person name="Pan H."/>
            <person name="Kapheim K."/>
        </authorList>
    </citation>
    <scope>NUCLEOTIDE SEQUENCE [LARGE SCALE GENOMIC DNA]</scope>
    <source>
        <strain evidence="2">0111107301</strain>
        <tissue evidence="2">Whole body</tissue>
    </source>
</reference>
<keyword evidence="3" id="KW-1185">Reference proteome</keyword>
<organism evidence="2 3">
    <name type="scientific">Melipona quadrifasciata</name>
    <dbReference type="NCBI Taxonomy" id="166423"/>
    <lineage>
        <taxon>Eukaryota</taxon>
        <taxon>Metazoa</taxon>
        <taxon>Ecdysozoa</taxon>
        <taxon>Arthropoda</taxon>
        <taxon>Hexapoda</taxon>
        <taxon>Insecta</taxon>
        <taxon>Pterygota</taxon>
        <taxon>Neoptera</taxon>
        <taxon>Endopterygota</taxon>
        <taxon>Hymenoptera</taxon>
        <taxon>Apocrita</taxon>
        <taxon>Aculeata</taxon>
        <taxon>Apoidea</taxon>
        <taxon>Anthophila</taxon>
        <taxon>Apidae</taxon>
        <taxon>Melipona</taxon>
    </lineage>
</organism>
<feature type="compositionally biased region" description="Polar residues" evidence="1">
    <location>
        <begin position="163"/>
        <end position="172"/>
    </location>
</feature>
<feature type="region of interest" description="Disordered" evidence="1">
    <location>
        <begin position="135"/>
        <end position="172"/>
    </location>
</feature>
<feature type="compositionally biased region" description="Low complexity" evidence="1">
    <location>
        <begin position="144"/>
        <end position="157"/>
    </location>
</feature>
<evidence type="ECO:0000256" key="1">
    <source>
        <dbReference type="SAM" id="MobiDB-lite"/>
    </source>
</evidence>
<proteinExistence type="predicted"/>
<dbReference type="AlphaFoldDB" id="A0A0N0BHR2"/>
<gene>
    <name evidence="2" type="ORF">WN51_11221</name>
</gene>
<name>A0A0N0BHR2_9HYME</name>
<evidence type="ECO:0000313" key="3">
    <source>
        <dbReference type="Proteomes" id="UP000053105"/>
    </source>
</evidence>
<protein>
    <submittedName>
        <fullName evidence="2">Uncharacterized protein</fullName>
    </submittedName>
</protein>
<feature type="compositionally biased region" description="Basic residues" evidence="1">
    <location>
        <begin position="88"/>
        <end position="101"/>
    </location>
</feature>
<sequence length="309" mass="35019">MTPLSRELQFLTYKFIIISKKYHPCLRNLTITIVIISNFLDKYPKPGYTLSDIALIGTLKNSPNNDPSPFVQKKKKKKSTTEGNSRFRNLKQRGEKKRRLKGATIIQQRAEPSATKDFVRQMSYERSLALYTPVPCNPGTTKRNSSNLSQNNALLSSRDSGSKKSQNVEINTTSIKVSSDDLNKRYNSNRKRKEATKLGINFQRRDRPRIPQIRVSNTRLAQAASGCAPSVDVLPIFDVKQQSVRNPALGWVDGSLDSIFQFLRLEPLQFQSTKCLGLVSNGLNLQIRSGAIVEWWILYDKHAVISYIV</sequence>
<accession>A0A0N0BHR2</accession>
<feature type="region of interest" description="Disordered" evidence="1">
    <location>
        <begin position="64"/>
        <end position="104"/>
    </location>
</feature>